<evidence type="ECO:0000313" key="2">
    <source>
        <dbReference type="Proteomes" id="UP000593560"/>
    </source>
</evidence>
<proteinExistence type="predicted"/>
<dbReference type="AlphaFoldDB" id="A0A7J9GAW1"/>
<dbReference type="EMBL" id="JABFAD010000003">
    <property type="protein sequence ID" value="MBA0794458.1"/>
    <property type="molecule type" value="Genomic_DNA"/>
</dbReference>
<dbReference type="OrthoDB" id="534666at2759"/>
<dbReference type="Proteomes" id="UP000593560">
    <property type="component" value="Unassembled WGS sequence"/>
</dbReference>
<sequence>MLRYITDYARGPKIYGGGLLMNLILESMKNPTSKRF</sequence>
<organism evidence="1 2">
    <name type="scientific">Gossypium harknessii</name>
    <dbReference type="NCBI Taxonomy" id="34285"/>
    <lineage>
        <taxon>Eukaryota</taxon>
        <taxon>Viridiplantae</taxon>
        <taxon>Streptophyta</taxon>
        <taxon>Embryophyta</taxon>
        <taxon>Tracheophyta</taxon>
        <taxon>Spermatophyta</taxon>
        <taxon>Magnoliopsida</taxon>
        <taxon>eudicotyledons</taxon>
        <taxon>Gunneridae</taxon>
        <taxon>Pentapetalae</taxon>
        <taxon>rosids</taxon>
        <taxon>malvids</taxon>
        <taxon>Malvales</taxon>
        <taxon>Malvaceae</taxon>
        <taxon>Malvoideae</taxon>
        <taxon>Gossypium</taxon>
    </lineage>
</organism>
<evidence type="ECO:0000313" key="1">
    <source>
        <dbReference type="EMBL" id="MBA0794458.1"/>
    </source>
</evidence>
<accession>A0A7J9GAW1</accession>
<reference evidence="1 2" key="1">
    <citation type="journal article" date="2019" name="Genome Biol. Evol.">
        <title>Insights into the evolution of the New World diploid cottons (Gossypium, subgenus Houzingenia) based on genome sequencing.</title>
        <authorList>
            <person name="Grover C.E."/>
            <person name="Arick M.A. 2nd"/>
            <person name="Thrash A."/>
            <person name="Conover J.L."/>
            <person name="Sanders W.S."/>
            <person name="Peterson D.G."/>
            <person name="Frelichowski J.E."/>
            <person name="Scheffler J.A."/>
            <person name="Scheffler B.E."/>
            <person name="Wendel J.F."/>
        </authorList>
    </citation>
    <scope>NUCLEOTIDE SEQUENCE [LARGE SCALE GENOMIC DNA]</scope>
    <source>
        <strain evidence="1">0</strain>
        <tissue evidence="1">Leaf</tissue>
    </source>
</reference>
<comment type="caution">
    <text evidence="1">The sequence shown here is derived from an EMBL/GenBank/DDBJ whole genome shotgun (WGS) entry which is preliminary data.</text>
</comment>
<protein>
    <submittedName>
        <fullName evidence="1">Uncharacterized protein</fullName>
    </submittedName>
</protein>
<gene>
    <name evidence="1" type="ORF">Gohar_018786</name>
</gene>
<keyword evidence="2" id="KW-1185">Reference proteome</keyword>
<name>A0A7J9GAW1_9ROSI</name>